<comment type="caution">
    <text evidence="3">The sequence shown here is derived from an EMBL/GenBank/DDBJ whole genome shotgun (WGS) entry which is preliminary data.</text>
</comment>
<dbReference type="Gene3D" id="3.40.50.150">
    <property type="entry name" value="Vaccinia Virus protein VP39"/>
    <property type="match status" value="1"/>
</dbReference>
<feature type="region of interest" description="Disordered" evidence="2">
    <location>
        <begin position="410"/>
        <end position="477"/>
    </location>
</feature>
<dbReference type="GO" id="GO:0032259">
    <property type="term" value="P:methylation"/>
    <property type="evidence" value="ECO:0007669"/>
    <property type="project" value="UniProtKB-KW"/>
</dbReference>
<evidence type="ECO:0000313" key="3">
    <source>
        <dbReference type="EMBL" id="TFF21814.1"/>
    </source>
</evidence>
<sequence>MTSCHACGAPTRPLDDVVFRDFDGSLFSRSGVIRHCTACGLGAVDTGLSDAAIARHYADDCLYVEMTGVGVGGNTPEDAARYEHYADILAPFVGEISAKAGLVDVGCSRGGMLRDLKDRFPELPLSGIDLDEASLASLRQAGIAASPGSALDLPLPTASQSMLSYLHVFEHILDTDQVLKEAARVIMPEGLLFIEVPDAADYGADDARVGTMFWLAMKEHVYHFTKDALAAILARNGFSVLRTVRSHLPMRAGKAYPSLIVVARKTEDASAAAVSGAFDKALPEHVAAEIRAFAEQAQAISAFCERHERIAFWGISLEFLNLWARLGNELKRRFPVRLFDGNGGKQKLTVDGLPIGPAGPPLSSEGLVVCAYMAGEAISQEAARLGWREETVLVLEGSAGARQLRAGDMRMSGEPGQPAIAHNAGSPGKHRRKWAIEPFVAVGPNRPEASDKASPPRAGTPRLAANHSAGPAPRTST</sequence>
<dbReference type="RefSeq" id="WP_134762697.1">
    <property type="nucleotide sequence ID" value="NZ_SOZD01000004.1"/>
</dbReference>
<keyword evidence="3" id="KW-0489">Methyltransferase</keyword>
<accession>A0A4Y8RIK6</accession>
<evidence type="ECO:0000256" key="2">
    <source>
        <dbReference type="SAM" id="MobiDB-lite"/>
    </source>
</evidence>
<reference evidence="3 4" key="1">
    <citation type="submission" date="2019-03" db="EMBL/GenBank/DDBJ databases">
        <title>Jiella endophytica sp. nov., a novel endophytic bacterium isolated from root of Ficus microcarpa Linn. f.</title>
        <authorList>
            <person name="Tuo L."/>
        </authorList>
    </citation>
    <scope>NUCLEOTIDE SEQUENCE [LARGE SCALE GENOMIC DNA]</scope>
    <source>
        <strain evidence="3 4">CBS5Q-3</strain>
    </source>
</reference>
<dbReference type="GO" id="GO:0008168">
    <property type="term" value="F:methyltransferase activity"/>
    <property type="evidence" value="ECO:0007669"/>
    <property type="project" value="UniProtKB-KW"/>
</dbReference>
<gene>
    <name evidence="3" type="ORF">E3C22_14155</name>
</gene>
<dbReference type="EMBL" id="SOZD01000004">
    <property type="protein sequence ID" value="TFF21814.1"/>
    <property type="molecule type" value="Genomic_DNA"/>
</dbReference>
<organism evidence="3 4">
    <name type="scientific">Jiella endophytica</name>
    <dbReference type="NCBI Taxonomy" id="2558362"/>
    <lineage>
        <taxon>Bacteria</taxon>
        <taxon>Pseudomonadati</taxon>
        <taxon>Pseudomonadota</taxon>
        <taxon>Alphaproteobacteria</taxon>
        <taxon>Hyphomicrobiales</taxon>
        <taxon>Aurantimonadaceae</taxon>
        <taxon>Jiella</taxon>
    </lineage>
</organism>
<dbReference type="InterPro" id="IPR029063">
    <property type="entry name" value="SAM-dependent_MTases_sf"/>
</dbReference>
<dbReference type="AlphaFoldDB" id="A0A4Y8RIK6"/>
<evidence type="ECO:0000313" key="4">
    <source>
        <dbReference type="Proteomes" id="UP000298179"/>
    </source>
</evidence>
<dbReference type="Proteomes" id="UP000298179">
    <property type="component" value="Unassembled WGS sequence"/>
</dbReference>
<name>A0A4Y8RIK6_9HYPH</name>
<proteinExistence type="predicted"/>
<dbReference type="PANTHER" id="PTHR43861">
    <property type="entry name" value="TRANS-ACONITATE 2-METHYLTRANSFERASE-RELATED"/>
    <property type="match status" value="1"/>
</dbReference>
<evidence type="ECO:0000256" key="1">
    <source>
        <dbReference type="ARBA" id="ARBA00022679"/>
    </source>
</evidence>
<dbReference type="OrthoDB" id="9808140at2"/>
<dbReference type="Pfam" id="PF13489">
    <property type="entry name" value="Methyltransf_23"/>
    <property type="match status" value="1"/>
</dbReference>
<dbReference type="PANTHER" id="PTHR43861:SF3">
    <property type="entry name" value="PUTATIVE (AFU_ORTHOLOGUE AFUA_2G14390)-RELATED"/>
    <property type="match status" value="1"/>
</dbReference>
<keyword evidence="4" id="KW-1185">Reference proteome</keyword>
<protein>
    <submittedName>
        <fullName evidence="3">Class I SAM-dependent methyltransferase</fullName>
    </submittedName>
</protein>
<dbReference type="SUPFAM" id="SSF53335">
    <property type="entry name" value="S-adenosyl-L-methionine-dependent methyltransferases"/>
    <property type="match status" value="1"/>
</dbReference>
<keyword evidence="1 3" id="KW-0808">Transferase</keyword>